<name>A0ABT8R9S1_9BACT</name>
<organism evidence="1 2">
    <name type="scientific">Rhodocytophaga aerolata</name>
    <dbReference type="NCBI Taxonomy" id="455078"/>
    <lineage>
        <taxon>Bacteria</taxon>
        <taxon>Pseudomonadati</taxon>
        <taxon>Bacteroidota</taxon>
        <taxon>Cytophagia</taxon>
        <taxon>Cytophagales</taxon>
        <taxon>Rhodocytophagaceae</taxon>
        <taxon>Rhodocytophaga</taxon>
    </lineage>
</organism>
<comment type="caution">
    <text evidence="1">The sequence shown here is derived from an EMBL/GenBank/DDBJ whole genome shotgun (WGS) entry which is preliminary data.</text>
</comment>
<dbReference type="EMBL" id="JAUKPO010000014">
    <property type="protein sequence ID" value="MDO1448847.1"/>
    <property type="molecule type" value="Genomic_DNA"/>
</dbReference>
<gene>
    <name evidence="1" type="ORF">Q0590_21395</name>
</gene>
<evidence type="ECO:0000313" key="1">
    <source>
        <dbReference type="EMBL" id="MDO1448847.1"/>
    </source>
</evidence>
<protein>
    <recommendedName>
        <fullName evidence="3">Class I SAM-dependent methyltransferase</fullName>
    </recommendedName>
</protein>
<dbReference type="RefSeq" id="WP_302039648.1">
    <property type="nucleotide sequence ID" value="NZ_JAUKPO010000014.1"/>
</dbReference>
<dbReference type="Proteomes" id="UP001168528">
    <property type="component" value="Unassembled WGS sequence"/>
</dbReference>
<accession>A0ABT8R9S1</accession>
<keyword evidence="2" id="KW-1185">Reference proteome</keyword>
<sequence length="210" mass="24126">MKTILKKILYPVAGRYIRAFQEEKQISQWKNAGSPVPPIHIVKQREIKKYTGIYNIKTLVETGTYQGNMVEAMKNNFDAIFSIELDEDLQEKAKKKFSAYNHIRILKGDSSEVIGNLLTNVIKERCLFWLDGHYSGGVTAKGALNTPVLQELIHIKNHIIKNHIILIDDLHCFDGTNDYPTLEALKKFAQENFPRHNIQTAYNIIYLLPN</sequence>
<dbReference type="SUPFAM" id="SSF53335">
    <property type="entry name" value="S-adenosyl-L-methionine-dependent methyltransferases"/>
    <property type="match status" value="1"/>
</dbReference>
<evidence type="ECO:0008006" key="3">
    <source>
        <dbReference type="Google" id="ProtNLM"/>
    </source>
</evidence>
<reference evidence="1" key="1">
    <citation type="submission" date="2023-07" db="EMBL/GenBank/DDBJ databases">
        <title>The genome sequence of Rhodocytophaga aerolata KACC 12507.</title>
        <authorList>
            <person name="Zhang X."/>
        </authorList>
    </citation>
    <scope>NUCLEOTIDE SEQUENCE</scope>
    <source>
        <strain evidence="1">KACC 12507</strain>
    </source>
</reference>
<dbReference type="InterPro" id="IPR029063">
    <property type="entry name" value="SAM-dependent_MTases_sf"/>
</dbReference>
<evidence type="ECO:0000313" key="2">
    <source>
        <dbReference type="Proteomes" id="UP001168528"/>
    </source>
</evidence>
<dbReference type="Gene3D" id="3.40.50.150">
    <property type="entry name" value="Vaccinia Virus protein VP39"/>
    <property type="match status" value="1"/>
</dbReference>
<proteinExistence type="predicted"/>